<dbReference type="PANTHER" id="PTHR33204">
    <property type="entry name" value="TRANSCRIPTIONAL REGULATOR, MARR FAMILY"/>
    <property type="match status" value="1"/>
</dbReference>
<dbReference type="EMBL" id="FNVB01000012">
    <property type="protein sequence ID" value="SEG96742.1"/>
    <property type="molecule type" value="Genomic_DNA"/>
</dbReference>
<reference evidence="5" key="2">
    <citation type="submission" date="2016-10" db="EMBL/GenBank/DDBJ databases">
        <authorList>
            <person name="de Groot N.N."/>
        </authorList>
    </citation>
    <scope>NUCLEOTIDE SEQUENCE [LARGE SCALE GENOMIC DNA]</scope>
    <source>
        <strain evidence="5">ATCC 20501</strain>
    </source>
</reference>
<keyword evidence="7" id="KW-1185">Reference proteome</keyword>
<keyword evidence="2" id="KW-0238">DNA-binding</keyword>
<dbReference type="PROSITE" id="PS51118">
    <property type="entry name" value="HTH_HXLR"/>
    <property type="match status" value="1"/>
</dbReference>
<name>A0A1H6EG47_9PSEU</name>
<dbReference type="GO" id="GO:0003677">
    <property type="term" value="F:DNA binding"/>
    <property type="evidence" value="ECO:0007669"/>
    <property type="project" value="UniProtKB-KW"/>
</dbReference>
<dbReference type="Proteomes" id="UP000199690">
    <property type="component" value="Unassembled WGS sequence"/>
</dbReference>
<dbReference type="PANTHER" id="PTHR33204:SF39">
    <property type="entry name" value="TRANSCRIPTIONAL REGULATORY PROTEIN"/>
    <property type="match status" value="1"/>
</dbReference>
<evidence type="ECO:0000313" key="5">
    <source>
        <dbReference type="EMBL" id="SEG96742.1"/>
    </source>
</evidence>
<evidence type="ECO:0000259" key="4">
    <source>
        <dbReference type="PROSITE" id="PS51118"/>
    </source>
</evidence>
<evidence type="ECO:0000256" key="2">
    <source>
        <dbReference type="ARBA" id="ARBA00023125"/>
    </source>
</evidence>
<gene>
    <name evidence="5" type="ORF">SAMN02982929_06542</name>
    <name evidence="6" type="ORF">SAMN05216506_1185</name>
</gene>
<dbReference type="InterPro" id="IPR036390">
    <property type="entry name" value="WH_DNA-bd_sf"/>
</dbReference>
<dbReference type="EMBL" id="FOME01000018">
    <property type="protein sequence ID" value="SFF04028.1"/>
    <property type="molecule type" value="Genomic_DNA"/>
</dbReference>
<dbReference type="RefSeq" id="WP_218161742.1">
    <property type="nucleotide sequence ID" value="NZ_FNVB01000012.1"/>
</dbReference>
<dbReference type="Pfam" id="PF01638">
    <property type="entry name" value="HxlR"/>
    <property type="match status" value="1"/>
</dbReference>
<dbReference type="InterPro" id="IPR036388">
    <property type="entry name" value="WH-like_DNA-bd_sf"/>
</dbReference>
<keyword evidence="3" id="KW-0804">Transcription</keyword>
<protein>
    <submittedName>
        <fullName evidence="5">Transcriptional regulator, HxlR family</fullName>
    </submittedName>
</protein>
<evidence type="ECO:0000256" key="3">
    <source>
        <dbReference type="ARBA" id="ARBA00023163"/>
    </source>
</evidence>
<organism evidence="5 8">
    <name type="scientific">Saccharopolyspora kobensis</name>
    <dbReference type="NCBI Taxonomy" id="146035"/>
    <lineage>
        <taxon>Bacteria</taxon>
        <taxon>Bacillati</taxon>
        <taxon>Actinomycetota</taxon>
        <taxon>Actinomycetes</taxon>
        <taxon>Pseudonocardiales</taxon>
        <taxon>Pseudonocardiaceae</taxon>
        <taxon>Saccharopolyspora</taxon>
    </lineage>
</organism>
<reference evidence="7 8" key="1">
    <citation type="submission" date="2016-10" db="EMBL/GenBank/DDBJ databases">
        <authorList>
            <person name="Varghese N."/>
            <person name="Submissions S."/>
        </authorList>
    </citation>
    <scope>NUCLEOTIDE SEQUENCE [LARGE SCALE GENOMIC DNA]</scope>
    <source>
        <strain evidence="8">ATCC 20501</strain>
        <strain evidence="6 7">CGMCC 4.3529</strain>
    </source>
</reference>
<sequence>MQDEDEVCREVLQIVSLVGDKWSLPVLGQLRGGRRRFGELQRAVPGISQRMLTVTVRKLERDGLVSRHVHASVPPQVAYELTGIGRSLLVATLGLGEWAAEHRVAIAAHRHRFDAN</sequence>
<evidence type="ECO:0000256" key="1">
    <source>
        <dbReference type="ARBA" id="ARBA00023015"/>
    </source>
</evidence>
<evidence type="ECO:0000313" key="7">
    <source>
        <dbReference type="Proteomes" id="UP000199690"/>
    </source>
</evidence>
<evidence type="ECO:0000313" key="8">
    <source>
        <dbReference type="Proteomes" id="UP000236729"/>
    </source>
</evidence>
<evidence type="ECO:0000313" key="6">
    <source>
        <dbReference type="EMBL" id="SFF04028.1"/>
    </source>
</evidence>
<dbReference type="SUPFAM" id="SSF46785">
    <property type="entry name" value="Winged helix' DNA-binding domain"/>
    <property type="match status" value="1"/>
</dbReference>
<accession>A0A1I2FGZ8</accession>
<dbReference type="SMR" id="A0A1H6EG47"/>
<dbReference type="Gene3D" id="1.10.10.10">
    <property type="entry name" value="Winged helix-like DNA-binding domain superfamily/Winged helix DNA-binding domain"/>
    <property type="match status" value="1"/>
</dbReference>
<proteinExistence type="predicted"/>
<feature type="domain" description="HTH hxlR-type" evidence="4">
    <location>
        <begin position="8"/>
        <end position="107"/>
    </location>
</feature>
<dbReference type="Proteomes" id="UP000236729">
    <property type="component" value="Unassembled WGS sequence"/>
</dbReference>
<accession>A0A1H6EG47</accession>
<keyword evidence="1" id="KW-0805">Transcription regulation</keyword>
<dbReference type="AlphaFoldDB" id="A0A1H6EG47"/>
<dbReference type="InterPro" id="IPR002577">
    <property type="entry name" value="HTH_HxlR"/>
</dbReference>